<evidence type="ECO:0000313" key="7">
    <source>
        <dbReference type="Proteomes" id="UP001596501"/>
    </source>
</evidence>
<dbReference type="EMBL" id="JBHTCA010000004">
    <property type="protein sequence ID" value="MFC7408772.1"/>
    <property type="molecule type" value="Genomic_DNA"/>
</dbReference>
<dbReference type="SMART" id="SM00346">
    <property type="entry name" value="HTH_ICLR"/>
    <property type="match status" value="1"/>
</dbReference>
<feature type="domain" description="IclR-ED" evidence="5">
    <location>
        <begin position="71"/>
        <end position="260"/>
    </location>
</feature>
<dbReference type="Gene3D" id="3.30.450.40">
    <property type="match status" value="1"/>
</dbReference>
<evidence type="ECO:0000259" key="5">
    <source>
        <dbReference type="PROSITE" id="PS51078"/>
    </source>
</evidence>
<evidence type="ECO:0000259" key="4">
    <source>
        <dbReference type="PROSITE" id="PS51077"/>
    </source>
</evidence>
<dbReference type="PROSITE" id="PS51077">
    <property type="entry name" value="HTH_ICLR"/>
    <property type="match status" value="1"/>
</dbReference>
<feature type="domain" description="HTH iclR-type" evidence="4">
    <location>
        <begin position="7"/>
        <end position="68"/>
    </location>
</feature>
<organism evidence="6 7">
    <name type="scientific">Hydrogenophaga atypica</name>
    <dbReference type="NCBI Taxonomy" id="249409"/>
    <lineage>
        <taxon>Bacteria</taxon>
        <taxon>Pseudomonadati</taxon>
        <taxon>Pseudomonadota</taxon>
        <taxon>Betaproteobacteria</taxon>
        <taxon>Burkholderiales</taxon>
        <taxon>Comamonadaceae</taxon>
        <taxon>Hydrogenophaga</taxon>
    </lineage>
</organism>
<dbReference type="InterPro" id="IPR005471">
    <property type="entry name" value="Tscrpt_reg_IclR_N"/>
</dbReference>
<dbReference type="InterPro" id="IPR050707">
    <property type="entry name" value="HTH_MetabolicPath_Reg"/>
</dbReference>
<dbReference type="InterPro" id="IPR036388">
    <property type="entry name" value="WH-like_DNA-bd_sf"/>
</dbReference>
<dbReference type="Pfam" id="PF09339">
    <property type="entry name" value="HTH_IclR"/>
    <property type="match status" value="1"/>
</dbReference>
<evidence type="ECO:0000256" key="2">
    <source>
        <dbReference type="ARBA" id="ARBA00023125"/>
    </source>
</evidence>
<proteinExistence type="predicted"/>
<dbReference type="SUPFAM" id="SSF46785">
    <property type="entry name" value="Winged helix' DNA-binding domain"/>
    <property type="match status" value="1"/>
</dbReference>
<dbReference type="RefSeq" id="WP_382221547.1">
    <property type="nucleotide sequence ID" value="NZ_JBHTCA010000004.1"/>
</dbReference>
<dbReference type="Proteomes" id="UP001596501">
    <property type="component" value="Unassembled WGS sequence"/>
</dbReference>
<reference evidence="7" key="1">
    <citation type="journal article" date="2019" name="Int. J. Syst. Evol. Microbiol.">
        <title>The Global Catalogue of Microorganisms (GCM) 10K type strain sequencing project: providing services to taxonomists for standard genome sequencing and annotation.</title>
        <authorList>
            <consortium name="The Broad Institute Genomics Platform"/>
            <consortium name="The Broad Institute Genome Sequencing Center for Infectious Disease"/>
            <person name="Wu L."/>
            <person name="Ma J."/>
        </authorList>
    </citation>
    <scope>NUCLEOTIDE SEQUENCE [LARGE SCALE GENOMIC DNA]</scope>
    <source>
        <strain evidence="7">CGMCC 1.12371</strain>
    </source>
</reference>
<comment type="caution">
    <text evidence="6">The sequence shown here is derived from an EMBL/GenBank/DDBJ whole genome shotgun (WGS) entry which is preliminary data.</text>
</comment>
<accession>A0ABW2QKW0</accession>
<keyword evidence="2" id="KW-0238">DNA-binding</keyword>
<keyword evidence="3" id="KW-0804">Transcription</keyword>
<evidence type="ECO:0000313" key="6">
    <source>
        <dbReference type="EMBL" id="MFC7408772.1"/>
    </source>
</evidence>
<gene>
    <name evidence="6" type="ORF">ACFQPB_07860</name>
</gene>
<name>A0ABW2QKW0_9BURK</name>
<protein>
    <submittedName>
        <fullName evidence="6">Helix-turn-helix domain-containing protein</fullName>
    </submittedName>
</protein>
<dbReference type="PANTHER" id="PTHR30136">
    <property type="entry name" value="HELIX-TURN-HELIX TRANSCRIPTIONAL REGULATOR, ICLR FAMILY"/>
    <property type="match status" value="1"/>
</dbReference>
<sequence>MPPPPTVESLQRGLQVLSAVRRASSLSFTELRDATGLPKATLVRLLHTLVESGWIRRQGTRGRYVMETSPGLPPAQRAHLARVAQLAHPAMTRLQQAVPWPVNLGVREGEHMLIVDEPDAVVLGLAANHRQLGYQAPMLRSSLGLCYLAFCPAAERDALLQRLSHSADERDQAMLRSGRLPQRLRDVRTSGYALRDVLVVPADSPERYGALSVPVTNGQQVLACVSCSWLLQIASTEDTVRRVLMPMQDAAQAMKRALLHNLATASPP</sequence>
<dbReference type="InterPro" id="IPR036390">
    <property type="entry name" value="WH_DNA-bd_sf"/>
</dbReference>
<evidence type="ECO:0000256" key="3">
    <source>
        <dbReference type="ARBA" id="ARBA00023163"/>
    </source>
</evidence>
<dbReference type="PANTHER" id="PTHR30136:SF23">
    <property type="entry name" value="DNA-BINDING TRANSCRIPTIONAL ACTIVATOR MHPR"/>
    <property type="match status" value="1"/>
</dbReference>
<dbReference type="Pfam" id="PF01614">
    <property type="entry name" value="IclR_C"/>
    <property type="match status" value="1"/>
</dbReference>
<dbReference type="InterPro" id="IPR029016">
    <property type="entry name" value="GAF-like_dom_sf"/>
</dbReference>
<dbReference type="Gene3D" id="1.10.10.10">
    <property type="entry name" value="Winged helix-like DNA-binding domain superfamily/Winged helix DNA-binding domain"/>
    <property type="match status" value="1"/>
</dbReference>
<keyword evidence="7" id="KW-1185">Reference proteome</keyword>
<dbReference type="SUPFAM" id="SSF55781">
    <property type="entry name" value="GAF domain-like"/>
    <property type="match status" value="1"/>
</dbReference>
<dbReference type="InterPro" id="IPR014757">
    <property type="entry name" value="Tscrpt_reg_IclR_C"/>
</dbReference>
<keyword evidence="1" id="KW-0805">Transcription regulation</keyword>
<dbReference type="PROSITE" id="PS51078">
    <property type="entry name" value="ICLR_ED"/>
    <property type="match status" value="1"/>
</dbReference>
<evidence type="ECO:0000256" key="1">
    <source>
        <dbReference type="ARBA" id="ARBA00023015"/>
    </source>
</evidence>